<feature type="transmembrane region" description="Helical" evidence="1">
    <location>
        <begin position="150"/>
        <end position="167"/>
    </location>
</feature>
<dbReference type="HOGENOM" id="CLU_047004_1_0_9"/>
<comment type="caution">
    <text evidence="3">The sequence shown here is derived from an EMBL/GenBank/DDBJ whole genome shotgun (WGS) entry which is preliminary data.</text>
</comment>
<keyword evidence="3" id="KW-0808">Transferase</keyword>
<feature type="transmembrane region" description="Helical" evidence="1">
    <location>
        <begin position="125"/>
        <end position="143"/>
    </location>
</feature>
<evidence type="ECO:0000313" key="3">
    <source>
        <dbReference type="EMBL" id="EGC68275.1"/>
    </source>
</evidence>
<feature type="transmembrane region" description="Helical" evidence="1">
    <location>
        <begin position="305"/>
        <end position="324"/>
    </location>
</feature>
<evidence type="ECO:0000313" key="4">
    <source>
        <dbReference type="Proteomes" id="UP000004835"/>
    </source>
</evidence>
<dbReference type="InterPro" id="IPR002656">
    <property type="entry name" value="Acyl_transf_3_dom"/>
</dbReference>
<dbReference type="InterPro" id="IPR052734">
    <property type="entry name" value="Nod_factor_acetyltransferase"/>
</dbReference>
<reference evidence="3 4" key="1">
    <citation type="submission" date="2011-01" db="EMBL/GenBank/DDBJ databases">
        <authorList>
            <person name="Muzny D."/>
            <person name="Qin X."/>
            <person name="Deng J."/>
            <person name="Jiang H."/>
            <person name="Liu Y."/>
            <person name="Qu J."/>
            <person name="Song X.-Z."/>
            <person name="Zhang L."/>
            <person name="Thornton R."/>
            <person name="Coyle M."/>
            <person name="Francisco L."/>
            <person name="Jackson L."/>
            <person name="Javaid M."/>
            <person name="Korchina V."/>
            <person name="Kovar C."/>
            <person name="Mata R."/>
            <person name="Mathew T."/>
            <person name="Ngo R."/>
            <person name="Nguyen L."/>
            <person name="Nguyen N."/>
            <person name="Okwuonu G."/>
            <person name="Ongeri F."/>
            <person name="Pham C."/>
            <person name="Simmons D."/>
            <person name="Wilczek-Boney K."/>
            <person name="Hale W."/>
            <person name="Jakkamsetti A."/>
            <person name="Pham P."/>
            <person name="Ruth R."/>
            <person name="San Lucas F."/>
            <person name="Warren J."/>
            <person name="Zhang J."/>
            <person name="Zhao Z."/>
            <person name="Zhou C."/>
            <person name="Zhu D."/>
            <person name="Lee S."/>
            <person name="Bess C."/>
            <person name="Blankenburg K."/>
            <person name="Forbes L."/>
            <person name="Fu Q."/>
            <person name="Gubbala S."/>
            <person name="Hirani K."/>
            <person name="Jayaseelan J.C."/>
            <person name="Lara F."/>
            <person name="Munidasa M."/>
            <person name="Palculict T."/>
            <person name="Patil S."/>
            <person name="Pu L.-L."/>
            <person name="Saada N."/>
            <person name="Tang L."/>
            <person name="Weissenberger G."/>
            <person name="Zhu Y."/>
            <person name="Hemphill L."/>
            <person name="Shang Y."/>
            <person name="Youmans B."/>
            <person name="Ayvaz T."/>
            <person name="Ross M."/>
            <person name="Santibanez J."/>
            <person name="Aqrawi P."/>
            <person name="Gross S."/>
            <person name="Joshi V."/>
            <person name="Fowler G."/>
            <person name="Nazareth L."/>
            <person name="Reid J."/>
            <person name="Worley K."/>
            <person name="Petrosino J."/>
            <person name="Highlander S."/>
            <person name="Gibbs R."/>
        </authorList>
    </citation>
    <scope>NUCLEOTIDE SEQUENCE [LARGE SCALE GENOMIC DNA]</scope>
    <source>
        <strain evidence="3 4">ATCC 12755</strain>
    </source>
</reference>
<dbReference type="AlphaFoldDB" id="F0EPQ0"/>
<gene>
    <name evidence="3" type="ORF">HMPREF9087_3392</name>
</gene>
<keyword evidence="1" id="KW-0812">Transmembrane</keyword>
<proteinExistence type="predicted"/>
<keyword evidence="1" id="KW-0472">Membrane</keyword>
<feature type="transmembrane region" description="Helical" evidence="1">
    <location>
        <begin position="56"/>
        <end position="76"/>
    </location>
</feature>
<keyword evidence="3" id="KW-0012">Acyltransferase</keyword>
<dbReference type="Pfam" id="PF01757">
    <property type="entry name" value="Acyl_transf_3"/>
    <property type="match status" value="1"/>
</dbReference>
<name>F0EPQ0_ENTCA</name>
<evidence type="ECO:0000256" key="1">
    <source>
        <dbReference type="SAM" id="Phobius"/>
    </source>
</evidence>
<evidence type="ECO:0000259" key="2">
    <source>
        <dbReference type="Pfam" id="PF01757"/>
    </source>
</evidence>
<dbReference type="PANTHER" id="PTHR37312:SF1">
    <property type="entry name" value="MEMBRANE-BOUND ACYLTRANSFERASE YKRP-RELATED"/>
    <property type="match status" value="1"/>
</dbReference>
<dbReference type="Proteomes" id="UP000004835">
    <property type="component" value="Unassembled WGS sequence"/>
</dbReference>
<dbReference type="EMBL" id="AEWT01000031">
    <property type="protein sequence ID" value="EGC68275.1"/>
    <property type="molecule type" value="Genomic_DNA"/>
</dbReference>
<dbReference type="PANTHER" id="PTHR37312">
    <property type="entry name" value="MEMBRANE-BOUND ACYLTRANSFERASE YKRP-RELATED"/>
    <property type="match status" value="1"/>
</dbReference>
<feature type="transmembrane region" description="Helical" evidence="1">
    <location>
        <begin position="336"/>
        <end position="353"/>
    </location>
</feature>
<keyword evidence="1" id="KW-1133">Transmembrane helix</keyword>
<organism evidence="3 4">
    <name type="scientific">Enterococcus casseliflavus ATCC 12755</name>
    <dbReference type="NCBI Taxonomy" id="888066"/>
    <lineage>
        <taxon>Bacteria</taxon>
        <taxon>Bacillati</taxon>
        <taxon>Bacillota</taxon>
        <taxon>Bacilli</taxon>
        <taxon>Lactobacillales</taxon>
        <taxon>Enterococcaceae</taxon>
        <taxon>Enterococcus</taxon>
    </lineage>
</organism>
<feature type="transmembrane region" description="Helical" evidence="1">
    <location>
        <begin position="92"/>
        <end position="110"/>
    </location>
</feature>
<feature type="transmembrane region" description="Helical" evidence="1">
    <location>
        <begin position="203"/>
        <end position="224"/>
    </location>
</feature>
<protein>
    <submittedName>
        <fullName evidence="3">Acyltransferase</fullName>
    </submittedName>
</protein>
<sequence length="354" mass="41713">MDQVSFDRYNLEEELFMSQSQRTAYFDNAKFLLMILVVFSHLLQPFIGDQKFYHDLYYFIFTFHMPAFVFLAGYFAKPLKKGHKLRELMKKFLLPYVFFQVFYTVYYWLIGLRESLKIQLLNPQWALWFLLSMFFWQLSLLIFQKMSKKQAILLSIGLSIFAGYVPFLNQVLTLQRTFVFLPFFIIGFYFPKNEMRFLLKPKIRTISLLFLPIIYTFIAFFHGMNKYMVFGSKPYDDYLSYPLFGGPLRAVFFVIGLMGIIGFLSLVPREHLFFTKWGKNTLLVYLLQGIFIKGLRALAITDLNLSVLGFVTLVLASVLLTILLASRPIRFLYARFERGLSFVLLGFLLLMLTL</sequence>
<feature type="domain" description="Acyltransferase 3" evidence="2">
    <location>
        <begin position="24"/>
        <end position="325"/>
    </location>
</feature>
<accession>F0EPQ0</accession>
<feature type="transmembrane region" description="Helical" evidence="1">
    <location>
        <begin position="173"/>
        <end position="191"/>
    </location>
</feature>
<feature type="transmembrane region" description="Helical" evidence="1">
    <location>
        <begin position="244"/>
        <end position="268"/>
    </location>
</feature>
<feature type="transmembrane region" description="Helical" evidence="1">
    <location>
        <begin position="25"/>
        <end position="44"/>
    </location>
</feature>
<feature type="transmembrane region" description="Helical" evidence="1">
    <location>
        <begin position="280"/>
        <end position="299"/>
    </location>
</feature>
<dbReference type="GO" id="GO:0016747">
    <property type="term" value="F:acyltransferase activity, transferring groups other than amino-acyl groups"/>
    <property type="evidence" value="ECO:0007669"/>
    <property type="project" value="InterPro"/>
</dbReference>